<proteinExistence type="predicted"/>
<reference evidence="1" key="1">
    <citation type="submission" date="2020-06" db="EMBL/GenBank/DDBJ databases">
        <authorList>
            <person name="Li T."/>
            <person name="Hu X."/>
            <person name="Zhang T."/>
            <person name="Song X."/>
            <person name="Zhang H."/>
            <person name="Dai N."/>
            <person name="Sheng W."/>
            <person name="Hou X."/>
            <person name="Wei L."/>
        </authorList>
    </citation>
    <scope>NUCLEOTIDE SEQUENCE</scope>
    <source>
        <strain evidence="1">G02</strain>
        <tissue evidence="1">Leaf</tissue>
    </source>
</reference>
<protein>
    <submittedName>
        <fullName evidence="1">Uncharacterized protein</fullName>
    </submittedName>
</protein>
<comment type="caution">
    <text evidence="1">The sequence shown here is derived from an EMBL/GenBank/DDBJ whole genome shotgun (WGS) entry which is preliminary data.</text>
</comment>
<name>A0AAW2IX43_SESRA</name>
<reference evidence="1" key="2">
    <citation type="journal article" date="2024" name="Plant">
        <title>Genomic evolution and insights into agronomic trait innovations of Sesamum species.</title>
        <authorList>
            <person name="Miao H."/>
            <person name="Wang L."/>
            <person name="Qu L."/>
            <person name="Liu H."/>
            <person name="Sun Y."/>
            <person name="Le M."/>
            <person name="Wang Q."/>
            <person name="Wei S."/>
            <person name="Zheng Y."/>
            <person name="Lin W."/>
            <person name="Duan Y."/>
            <person name="Cao H."/>
            <person name="Xiong S."/>
            <person name="Wang X."/>
            <person name="Wei L."/>
            <person name="Li C."/>
            <person name="Ma Q."/>
            <person name="Ju M."/>
            <person name="Zhao R."/>
            <person name="Li G."/>
            <person name="Mu C."/>
            <person name="Tian Q."/>
            <person name="Mei H."/>
            <person name="Zhang T."/>
            <person name="Gao T."/>
            <person name="Zhang H."/>
        </authorList>
    </citation>
    <scope>NUCLEOTIDE SEQUENCE</scope>
    <source>
        <strain evidence="1">G02</strain>
    </source>
</reference>
<dbReference type="EMBL" id="JACGWJ010000928">
    <property type="protein sequence ID" value="KAL0286746.1"/>
    <property type="molecule type" value="Genomic_DNA"/>
</dbReference>
<accession>A0AAW2IX43</accession>
<organism evidence="1">
    <name type="scientific">Sesamum radiatum</name>
    <name type="common">Black benniseed</name>
    <dbReference type="NCBI Taxonomy" id="300843"/>
    <lineage>
        <taxon>Eukaryota</taxon>
        <taxon>Viridiplantae</taxon>
        <taxon>Streptophyta</taxon>
        <taxon>Embryophyta</taxon>
        <taxon>Tracheophyta</taxon>
        <taxon>Spermatophyta</taxon>
        <taxon>Magnoliopsida</taxon>
        <taxon>eudicotyledons</taxon>
        <taxon>Gunneridae</taxon>
        <taxon>Pentapetalae</taxon>
        <taxon>asterids</taxon>
        <taxon>lamiids</taxon>
        <taxon>Lamiales</taxon>
        <taxon>Pedaliaceae</taxon>
        <taxon>Sesamum</taxon>
    </lineage>
</organism>
<dbReference type="AlphaFoldDB" id="A0AAW2IX43"/>
<evidence type="ECO:0000313" key="1">
    <source>
        <dbReference type="EMBL" id="KAL0286746.1"/>
    </source>
</evidence>
<gene>
    <name evidence="1" type="ORF">Sradi_7140900</name>
</gene>
<sequence length="175" mass="19384">MGTDVKFHTQDRGREMVDGRTVPVRTRGLNVHATFHLVTMCHRPLLDGPPCTQARRSQTQGTCELAGSPTSSLGASAPAHWFAGRELVCSQTASSQGASSPSRELILLVGRELAGCELEQAPSRTWSQGATTISRRWSIEVTAGWIESAQQKTQRIHLLRRSRKSLILNIWIRWV</sequence>